<dbReference type="OrthoDB" id="160990at2"/>
<organism evidence="1 2">
    <name type="scientific">Brevifollis gellanilyticus</name>
    <dbReference type="NCBI Taxonomy" id="748831"/>
    <lineage>
        <taxon>Bacteria</taxon>
        <taxon>Pseudomonadati</taxon>
        <taxon>Verrucomicrobiota</taxon>
        <taxon>Verrucomicrobiia</taxon>
        <taxon>Verrucomicrobiales</taxon>
        <taxon>Verrucomicrobiaceae</taxon>
    </lineage>
</organism>
<name>A0A512M7C3_9BACT</name>
<dbReference type="CDD" id="cd16377">
    <property type="entry name" value="23S_rRNA_IVP_like"/>
    <property type="match status" value="1"/>
</dbReference>
<evidence type="ECO:0000313" key="1">
    <source>
        <dbReference type="EMBL" id="GEP42635.1"/>
    </source>
</evidence>
<dbReference type="EMBL" id="BKAG01000011">
    <property type="protein sequence ID" value="GEP42635.1"/>
    <property type="molecule type" value="Genomic_DNA"/>
</dbReference>
<gene>
    <name evidence="1" type="ORF">BGE01nite_19260</name>
</gene>
<evidence type="ECO:0000313" key="2">
    <source>
        <dbReference type="Proteomes" id="UP000321577"/>
    </source>
</evidence>
<comment type="caution">
    <text evidence="1">The sequence shown here is derived from an EMBL/GenBank/DDBJ whole genome shotgun (WGS) entry which is preliminary data.</text>
</comment>
<dbReference type="AlphaFoldDB" id="A0A512M7C3"/>
<proteinExistence type="predicted"/>
<protein>
    <submittedName>
        <fullName evidence="1">Four helix bundle protein</fullName>
    </submittedName>
</protein>
<dbReference type="SUPFAM" id="SSF158446">
    <property type="entry name" value="IVS-encoded protein-like"/>
    <property type="match status" value="1"/>
</dbReference>
<dbReference type="PANTHER" id="PTHR38471">
    <property type="entry name" value="FOUR HELIX BUNDLE PROTEIN"/>
    <property type="match status" value="1"/>
</dbReference>
<reference evidence="1 2" key="1">
    <citation type="submission" date="2019-07" db="EMBL/GenBank/DDBJ databases">
        <title>Whole genome shotgun sequence of Brevifollis gellanilyticus NBRC 108608.</title>
        <authorList>
            <person name="Hosoyama A."/>
            <person name="Uohara A."/>
            <person name="Ohji S."/>
            <person name="Ichikawa N."/>
        </authorList>
    </citation>
    <scope>NUCLEOTIDE SEQUENCE [LARGE SCALE GENOMIC DNA]</scope>
    <source>
        <strain evidence="1 2">NBRC 108608</strain>
    </source>
</reference>
<dbReference type="Pfam" id="PF05635">
    <property type="entry name" value="23S_rRNA_IVP"/>
    <property type="match status" value="1"/>
</dbReference>
<accession>A0A512M7C3</accession>
<dbReference type="InterPro" id="IPR012657">
    <property type="entry name" value="23S_rRNA-intervening_sequence"/>
</dbReference>
<sequence length="142" mass="16228">MTIKRFEDIEGWQMARNLCQEIFRISSQTTLDRDYGLKDQMSGSSGSIMDNIAEGFDSGTNPEFIRFLQYSKRSCSELQSQLYRCLDRGHITVETFDPLYASAASTRGKIGAFIQYLSSNPRPVSTMKARHAQKPRTENREL</sequence>
<dbReference type="Proteomes" id="UP000321577">
    <property type="component" value="Unassembled WGS sequence"/>
</dbReference>
<keyword evidence="2" id="KW-1185">Reference proteome</keyword>
<dbReference type="PANTHER" id="PTHR38471:SF2">
    <property type="entry name" value="FOUR HELIX BUNDLE PROTEIN"/>
    <property type="match status" value="1"/>
</dbReference>
<dbReference type="RefSeq" id="WP_146850230.1">
    <property type="nucleotide sequence ID" value="NZ_BKAG01000011.1"/>
</dbReference>
<dbReference type="InterPro" id="IPR036583">
    <property type="entry name" value="23S_rRNA_IVS_sf"/>
</dbReference>
<dbReference type="Gene3D" id="1.20.1440.60">
    <property type="entry name" value="23S rRNA-intervening sequence"/>
    <property type="match status" value="1"/>
</dbReference>
<dbReference type="NCBIfam" id="TIGR02436">
    <property type="entry name" value="four helix bundle protein"/>
    <property type="match status" value="1"/>
</dbReference>